<comment type="caution">
    <text evidence="2">The sequence shown here is derived from an EMBL/GenBank/DDBJ whole genome shotgun (WGS) entry which is preliminary data.</text>
</comment>
<name>A0AAV4NXM3_CAEEX</name>
<dbReference type="EMBL" id="BPLR01021445">
    <property type="protein sequence ID" value="GIX89642.1"/>
    <property type="molecule type" value="Genomic_DNA"/>
</dbReference>
<keyword evidence="3" id="KW-1185">Reference proteome</keyword>
<evidence type="ECO:0000313" key="2">
    <source>
        <dbReference type="EMBL" id="GIX89642.1"/>
    </source>
</evidence>
<feature type="region of interest" description="Disordered" evidence="1">
    <location>
        <begin position="65"/>
        <end position="88"/>
    </location>
</feature>
<organism evidence="2 3">
    <name type="scientific">Caerostris extrusa</name>
    <name type="common">Bark spider</name>
    <name type="synonym">Caerostris bankana</name>
    <dbReference type="NCBI Taxonomy" id="172846"/>
    <lineage>
        <taxon>Eukaryota</taxon>
        <taxon>Metazoa</taxon>
        <taxon>Ecdysozoa</taxon>
        <taxon>Arthropoda</taxon>
        <taxon>Chelicerata</taxon>
        <taxon>Arachnida</taxon>
        <taxon>Araneae</taxon>
        <taxon>Araneomorphae</taxon>
        <taxon>Entelegynae</taxon>
        <taxon>Araneoidea</taxon>
        <taxon>Araneidae</taxon>
        <taxon>Caerostris</taxon>
    </lineage>
</organism>
<accession>A0AAV4NXM3</accession>
<gene>
    <name evidence="2" type="ORF">CEXT_420831</name>
</gene>
<evidence type="ECO:0000256" key="1">
    <source>
        <dbReference type="SAM" id="MobiDB-lite"/>
    </source>
</evidence>
<dbReference type="Proteomes" id="UP001054945">
    <property type="component" value="Unassembled WGS sequence"/>
</dbReference>
<feature type="compositionally biased region" description="Polar residues" evidence="1">
    <location>
        <begin position="78"/>
        <end position="88"/>
    </location>
</feature>
<dbReference type="AlphaFoldDB" id="A0AAV4NXM3"/>
<sequence length="88" mass="10152">MVFRKLEVQNFFRKTLPTAMKQTIQENTTNILSKIRVELKEFTLFVDDLQKKTPQEWQLIAVCSTPESPTGTETSNSKPFTSNTLVTR</sequence>
<evidence type="ECO:0000313" key="3">
    <source>
        <dbReference type="Proteomes" id="UP001054945"/>
    </source>
</evidence>
<protein>
    <submittedName>
        <fullName evidence="2">Uncharacterized protein</fullName>
    </submittedName>
</protein>
<proteinExistence type="predicted"/>
<feature type="compositionally biased region" description="Low complexity" evidence="1">
    <location>
        <begin position="65"/>
        <end position="77"/>
    </location>
</feature>
<reference evidence="2 3" key="1">
    <citation type="submission" date="2021-06" db="EMBL/GenBank/DDBJ databases">
        <title>Caerostris extrusa draft genome.</title>
        <authorList>
            <person name="Kono N."/>
            <person name="Arakawa K."/>
        </authorList>
    </citation>
    <scope>NUCLEOTIDE SEQUENCE [LARGE SCALE GENOMIC DNA]</scope>
</reference>